<reference evidence="3" key="1">
    <citation type="submission" date="2022-11" db="UniProtKB">
        <authorList>
            <consortium name="WormBaseParasite"/>
        </authorList>
    </citation>
    <scope>IDENTIFICATION</scope>
</reference>
<evidence type="ECO:0000313" key="2">
    <source>
        <dbReference type="Proteomes" id="UP000887565"/>
    </source>
</evidence>
<evidence type="ECO:0000313" key="3">
    <source>
        <dbReference type="WBParaSite" id="nRc.2.0.1.t21565-RA"/>
    </source>
</evidence>
<sequence length="134" mass="14609">MSSNLPVHLSTTLTGESPTKMPTQAPTQSFAETEFDTEMAMAIDSLLKQTAEESFTIASIISLPKKSGTALNFVVWPTTSSGSIREQGILSIAYAVDLCNDRDPSQKSYKLDAVDEWCDPSELNCCHFSPSLQK</sequence>
<dbReference type="WBParaSite" id="nRc.2.0.1.t21565-RA">
    <property type="protein sequence ID" value="nRc.2.0.1.t21565-RA"/>
    <property type="gene ID" value="nRc.2.0.1.g21565"/>
</dbReference>
<organism evidence="2 3">
    <name type="scientific">Romanomermis culicivorax</name>
    <name type="common">Nematode worm</name>
    <dbReference type="NCBI Taxonomy" id="13658"/>
    <lineage>
        <taxon>Eukaryota</taxon>
        <taxon>Metazoa</taxon>
        <taxon>Ecdysozoa</taxon>
        <taxon>Nematoda</taxon>
        <taxon>Enoplea</taxon>
        <taxon>Dorylaimia</taxon>
        <taxon>Mermithida</taxon>
        <taxon>Mermithoidea</taxon>
        <taxon>Mermithidae</taxon>
        <taxon>Romanomermis</taxon>
    </lineage>
</organism>
<accession>A0A915J606</accession>
<name>A0A915J606_ROMCU</name>
<feature type="region of interest" description="Disordered" evidence="1">
    <location>
        <begin position="1"/>
        <end position="25"/>
    </location>
</feature>
<evidence type="ECO:0000256" key="1">
    <source>
        <dbReference type="SAM" id="MobiDB-lite"/>
    </source>
</evidence>
<protein>
    <submittedName>
        <fullName evidence="3">Uncharacterized protein</fullName>
    </submittedName>
</protein>
<dbReference type="Proteomes" id="UP000887565">
    <property type="component" value="Unplaced"/>
</dbReference>
<keyword evidence="2" id="KW-1185">Reference proteome</keyword>
<proteinExistence type="predicted"/>
<dbReference type="AlphaFoldDB" id="A0A915J606"/>